<sequence length="269" mass="29067" precursor="true">MKLLLTTLLSLATASLLHAAAPSDDYNFDGATHNLQCISLNKSSVPIYDGAGNQLGLVINNKPNSTCNNSSLRFQGMEALTVAGRTYYYCWGVGGVDGQSGHVWIADMTSRPTIDPNARGGSGGLFNGRSAPDIILPSGTTKSYFINPQPIPAAMNYIGPSTGQYYSYSNYGTPGAPYGTNYTNLSWSWINKTGGGIVRCMLMTNEVFYPSDVSTITINSYDTSGTVNGSVKAMYGSIWNGDQRIYGWIVHSHHYGSTYVEHIICRTCQ</sequence>
<feature type="chain" id="PRO_5002894700" evidence="1">
    <location>
        <begin position="20"/>
        <end position="269"/>
    </location>
</feature>
<gene>
    <name evidence="2" type="ORF">Cflav_PD5611</name>
</gene>
<evidence type="ECO:0000313" key="3">
    <source>
        <dbReference type="Proteomes" id="UP000003688"/>
    </source>
</evidence>
<dbReference type="Proteomes" id="UP000003688">
    <property type="component" value="Unassembled WGS sequence"/>
</dbReference>
<name>B9XAE1_PEDPL</name>
<keyword evidence="3" id="KW-1185">Reference proteome</keyword>
<keyword evidence="1" id="KW-0732">Signal</keyword>
<organism evidence="2 3">
    <name type="scientific">Pedosphaera parvula (strain Ellin514)</name>
    <dbReference type="NCBI Taxonomy" id="320771"/>
    <lineage>
        <taxon>Bacteria</taxon>
        <taxon>Pseudomonadati</taxon>
        <taxon>Verrucomicrobiota</taxon>
        <taxon>Pedosphaerae</taxon>
        <taxon>Pedosphaerales</taxon>
        <taxon>Pedosphaeraceae</taxon>
        <taxon>Pedosphaera</taxon>
    </lineage>
</organism>
<dbReference type="AlphaFoldDB" id="B9XAE1"/>
<proteinExistence type="predicted"/>
<reference evidence="2 3" key="1">
    <citation type="journal article" date="2011" name="J. Bacteriol.">
        <title>Genome sequence of 'Pedosphaera parvula' Ellin514, an aerobic Verrucomicrobial isolate from pasture soil.</title>
        <authorList>
            <person name="Kant R."/>
            <person name="van Passel M.W."/>
            <person name="Sangwan P."/>
            <person name="Palva A."/>
            <person name="Lucas S."/>
            <person name="Copeland A."/>
            <person name="Lapidus A."/>
            <person name="Glavina Del Rio T."/>
            <person name="Dalin E."/>
            <person name="Tice H."/>
            <person name="Bruce D."/>
            <person name="Goodwin L."/>
            <person name="Pitluck S."/>
            <person name="Chertkov O."/>
            <person name="Larimer F.W."/>
            <person name="Land M.L."/>
            <person name="Hauser L."/>
            <person name="Brettin T.S."/>
            <person name="Detter J.C."/>
            <person name="Han S."/>
            <person name="de Vos W.M."/>
            <person name="Janssen P.H."/>
            <person name="Smidt H."/>
        </authorList>
    </citation>
    <scope>NUCLEOTIDE SEQUENCE [LARGE SCALE GENOMIC DNA]</scope>
    <source>
        <strain evidence="2 3">Ellin514</strain>
    </source>
</reference>
<evidence type="ECO:0000256" key="1">
    <source>
        <dbReference type="SAM" id="SignalP"/>
    </source>
</evidence>
<protein>
    <submittedName>
        <fullName evidence="2">Uncharacterized protein</fullName>
    </submittedName>
</protein>
<feature type="signal peptide" evidence="1">
    <location>
        <begin position="1"/>
        <end position="19"/>
    </location>
</feature>
<evidence type="ECO:0000313" key="2">
    <source>
        <dbReference type="EMBL" id="EEF62976.1"/>
    </source>
</evidence>
<dbReference type="EMBL" id="ABOX02000002">
    <property type="protein sequence ID" value="EEF62976.1"/>
    <property type="molecule type" value="Genomic_DNA"/>
</dbReference>
<comment type="caution">
    <text evidence="2">The sequence shown here is derived from an EMBL/GenBank/DDBJ whole genome shotgun (WGS) entry which is preliminary data.</text>
</comment>
<accession>B9XAE1</accession>
<dbReference type="RefSeq" id="WP_007412789.1">
    <property type="nucleotide sequence ID" value="NZ_ABOX02000002.1"/>
</dbReference>